<dbReference type="EMBL" id="KV460206">
    <property type="protein sequence ID" value="OBU01718.2"/>
    <property type="molecule type" value="Genomic_DNA"/>
</dbReference>
<comment type="similarity">
    <text evidence="1">Belongs to the cyclin family. Cyclin C subfamily.</text>
</comment>
<reference evidence="7" key="2">
    <citation type="journal article" date="2018" name="Nat. Commun.">
        <title>Extreme sensitivity to ultraviolet light in the fungal pathogen causing white-nose syndrome of bats.</title>
        <authorList>
            <person name="Palmer J.M."/>
            <person name="Drees K.P."/>
            <person name="Foster J.T."/>
            <person name="Lindner D.L."/>
        </authorList>
    </citation>
    <scope>NUCLEOTIDE SEQUENCE [LARGE SCALE GENOMIC DNA]</scope>
    <source>
        <strain evidence="7">UAMH 10579</strain>
    </source>
</reference>
<gene>
    <name evidence="6" type="ORF">VE01_00131</name>
</gene>
<reference evidence="6 7" key="1">
    <citation type="submission" date="2016-03" db="EMBL/GenBank/DDBJ databases">
        <title>Comparative genomics of Pseudogymnoascus destructans, the fungus causing white-nose syndrome of bats.</title>
        <authorList>
            <person name="Palmer J.M."/>
            <person name="Drees K.P."/>
            <person name="Foster J.T."/>
            <person name="Lindner D.L."/>
        </authorList>
    </citation>
    <scope>NUCLEOTIDE SEQUENCE [LARGE SCALE GENOMIC DNA]</scope>
    <source>
        <strain evidence="6 7">UAMH 10579</strain>
    </source>
</reference>
<feature type="region of interest" description="Disordered" evidence="4">
    <location>
        <begin position="306"/>
        <end position="428"/>
    </location>
</feature>
<evidence type="ECO:0000313" key="7">
    <source>
        <dbReference type="Proteomes" id="UP000091956"/>
    </source>
</evidence>
<feature type="domain" description="Cyclin-like" evidence="5">
    <location>
        <begin position="96"/>
        <end position="199"/>
    </location>
</feature>
<dbReference type="CDD" id="cd20546">
    <property type="entry name" value="CYCLIN_SpCG1C_ScCTK2-like_rpt2"/>
    <property type="match status" value="1"/>
</dbReference>
<keyword evidence="7" id="KW-1185">Reference proteome</keyword>
<evidence type="ECO:0000313" key="6">
    <source>
        <dbReference type="EMBL" id="OBU01718.2"/>
    </source>
</evidence>
<dbReference type="InterPro" id="IPR013763">
    <property type="entry name" value="Cyclin-like_dom"/>
</dbReference>
<protein>
    <recommendedName>
        <fullName evidence="2">RNA polymerase II holoenzyme cyclin-like subunit</fullName>
    </recommendedName>
</protein>
<dbReference type="Pfam" id="PF00134">
    <property type="entry name" value="Cyclin_N"/>
    <property type="match status" value="1"/>
</dbReference>
<dbReference type="STRING" id="342668.A0A2P2SXY4"/>
<sequence>MSSTAVHAPHHLPTSYHPPSISSTSRSSASRPIPPAAPSPPTHPSPSPSPAPLPASTMANTNGQWLFSASEIANSPSVAAGLTPAEERARRAKGVNFIVQAGMLLKVPQVTLGSAAVFFQRFYMRVGMVGERGVHHYNIAATSLFLATKAEENCRKTKEIVIAVAKVAQKNANLVIDEQSKEFWRWKDSILLYEETMLELLTFDVVLESPYSHLQSILGQLGLEHDKALRNIAWAFLNDSQMTTMCLRMGPRDVAVAAVYFAARYNGEKIPDEGGRPWWVRAGGDEERIAEAVAVVQEFYAENPLGRTDLPLEGSPGGSPGELEATRERGGESPESVKERGGEAEEGRSRSPIERDVAAGDDDAVLKRVANDPATHERGDEAIASIEGVPPKRKESIVDPDTEERDSKRIKSGDKEEGEESEEGEVEE</sequence>
<evidence type="ECO:0000256" key="3">
    <source>
        <dbReference type="RuleBase" id="RU000383"/>
    </source>
</evidence>
<dbReference type="Gene3D" id="1.10.472.10">
    <property type="entry name" value="Cyclin-like"/>
    <property type="match status" value="2"/>
</dbReference>
<feature type="region of interest" description="Disordered" evidence="4">
    <location>
        <begin position="1"/>
        <end position="57"/>
    </location>
</feature>
<dbReference type="Proteomes" id="UP000091956">
    <property type="component" value="Unassembled WGS sequence"/>
</dbReference>
<organism evidence="6 7">
    <name type="scientific">Pseudogymnoascus verrucosus</name>
    <dbReference type="NCBI Taxonomy" id="342668"/>
    <lineage>
        <taxon>Eukaryota</taxon>
        <taxon>Fungi</taxon>
        <taxon>Dikarya</taxon>
        <taxon>Ascomycota</taxon>
        <taxon>Pezizomycotina</taxon>
        <taxon>Leotiomycetes</taxon>
        <taxon>Thelebolales</taxon>
        <taxon>Thelebolaceae</taxon>
        <taxon>Pseudogymnoascus</taxon>
    </lineage>
</organism>
<dbReference type="SUPFAM" id="SSF47954">
    <property type="entry name" value="Cyclin-like"/>
    <property type="match status" value="2"/>
</dbReference>
<accession>A0A2P2SXY4</accession>
<name>A0A2P2SXY4_9PEZI</name>
<feature type="compositionally biased region" description="Pro residues" evidence="4">
    <location>
        <begin position="32"/>
        <end position="53"/>
    </location>
</feature>
<dbReference type="GO" id="GO:0006357">
    <property type="term" value="P:regulation of transcription by RNA polymerase II"/>
    <property type="evidence" value="ECO:0007669"/>
    <property type="project" value="InterPro"/>
</dbReference>
<feature type="compositionally biased region" description="Basic and acidic residues" evidence="4">
    <location>
        <begin position="324"/>
        <end position="381"/>
    </location>
</feature>
<dbReference type="SMART" id="SM00385">
    <property type="entry name" value="CYCLIN"/>
    <property type="match status" value="2"/>
</dbReference>
<dbReference type="InterPro" id="IPR036915">
    <property type="entry name" value="Cyclin-like_sf"/>
</dbReference>
<feature type="compositionally biased region" description="Low complexity" evidence="4">
    <location>
        <begin position="13"/>
        <end position="31"/>
    </location>
</feature>
<evidence type="ECO:0000256" key="4">
    <source>
        <dbReference type="SAM" id="MobiDB-lite"/>
    </source>
</evidence>
<feature type="compositionally biased region" description="Basic and acidic residues" evidence="4">
    <location>
        <begin position="405"/>
        <end position="415"/>
    </location>
</feature>
<dbReference type="GO" id="GO:0016538">
    <property type="term" value="F:cyclin-dependent protein serine/threonine kinase regulator activity"/>
    <property type="evidence" value="ECO:0007669"/>
    <property type="project" value="InterPro"/>
</dbReference>
<dbReference type="GeneID" id="28833517"/>
<dbReference type="RefSeq" id="XP_018135450.2">
    <property type="nucleotide sequence ID" value="XM_018269664.2"/>
</dbReference>
<evidence type="ECO:0000256" key="2">
    <source>
        <dbReference type="ARBA" id="ARBA00014912"/>
    </source>
</evidence>
<keyword evidence="3" id="KW-0195">Cyclin</keyword>
<evidence type="ECO:0000259" key="5">
    <source>
        <dbReference type="SMART" id="SM00385"/>
    </source>
</evidence>
<proteinExistence type="inferred from homology"/>
<feature type="domain" description="Cyclin-like" evidence="5">
    <location>
        <begin position="212"/>
        <end position="298"/>
    </location>
</feature>
<evidence type="ECO:0000256" key="1">
    <source>
        <dbReference type="ARBA" id="ARBA00008638"/>
    </source>
</evidence>
<dbReference type="PANTHER" id="PTHR10026">
    <property type="entry name" value="CYCLIN"/>
    <property type="match status" value="1"/>
</dbReference>
<dbReference type="AlphaFoldDB" id="A0A2P2SXY4"/>
<feature type="compositionally biased region" description="Acidic residues" evidence="4">
    <location>
        <begin position="416"/>
        <end position="428"/>
    </location>
</feature>
<dbReference type="InterPro" id="IPR043198">
    <property type="entry name" value="Cyclin/Ssn8"/>
</dbReference>
<dbReference type="InterPro" id="IPR006671">
    <property type="entry name" value="Cyclin_N"/>
</dbReference>